<evidence type="ECO:0000313" key="2">
    <source>
        <dbReference type="Proteomes" id="UP001498935"/>
    </source>
</evidence>
<evidence type="ECO:0000313" key="1">
    <source>
        <dbReference type="EMBL" id="GAA5339276.1"/>
    </source>
</evidence>
<gene>
    <name evidence="1" type="ORF">KACC15558_03160</name>
</gene>
<protein>
    <submittedName>
        <fullName evidence="1">Uncharacterized protein</fullName>
    </submittedName>
</protein>
<name>A0ABP9U2X8_9MICO</name>
<proteinExistence type="predicted"/>
<dbReference type="Proteomes" id="UP001498935">
    <property type="component" value="Unassembled WGS sequence"/>
</dbReference>
<reference evidence="1 2" key="1">
    <citation type="submission" date="2024-02" db="EMBL/GenBank/DDBJ databases">
        <title>Characterization of antibiotic resistant novel bacterial strains and their environmental applications.</title>
        <authorList>
            <person name="Manzoor S."/>
            <person name="Abbas S."/>
            <person name="Arshad M."/>
            <person name="Li W.J."/>
            <person name="Ahmed I."/>
        </authorList>
    </citation>
    <scope>NUCLEOTIDE SEQUENCE [LARGE SCALE GENOMIC DNA]</scope>
    <source>
        <strain evidence="1 2">KACC 15558</strain>
    </source>
</reference>
<organism evidence="1 2">
    <name type="scientific">Brevibacterium ammoniilyticum</name>
    <dbReference type="NCBI Taxonomy" id="1046555"/>
    <lineage>
        <taxon>Bacteria</taxon>
        <taxon>Bacillati</taxon>
        <taxon>Actinomycetota</taxon>
        <taxon>Actinomycetes</taxon>
        <taxon>Micrococcales</taxon>
        <taxon>Brevibacteriaceae</taxon>
        <taxon>Brevibacterium</taxon>
    </lineage>
</organism>
<accession>A0ABP9U2X8</accession>
<sequence length="120" mass="12901">MTFSGWCRTAGAPTLNPEEPDYRITKAGMVIIGRTVMVVGGRHAAAIIPKLGIDADSDQQLLARVIVEALRRSGRESAMAVEAAPVWAAVAVTADTGTAEQRTALRAIRTEMTCRTFSNW</sequence>
<comment type="caution">
    <text evidence="1">The sequence shown here is derived from an EMBL/GenBank/DDBJ whole genome shotgun (WGS) entry which is preliminary data.</text>
</comment>
<keyword evidence="2" id="KW-1185">Reference proteome</keyword>
<dbReference type="EMBL" id="BAABNP010000001">
    <property type="protein sequence ID" value="GAA5339276.1"/>
    <property type="molecule type" value="Genomic_DNA"/>
</dbReference>